<dbReference type="AlphaFoldDB" id="A0A0C5C4E8"/>
<keyword evidence="5 10" id="KW-0315">Glutamine amidotransferase</keyword>
<comment type="subunit">
    <text evidence="2 10">Heterodimer of HisH and HisF.</text>
</comment>
<evidence type="ECO:0000256" key="4">
    <source>
        <dbReference type="ARBA" id="ARBA00022801"/>
    </source>
</evidence>
<evidence type="ECO:0000313" key="14">
    <source>
        <dbReference type="EMBL" id="KWZ76850.1"/>
    </source>
</evidence>
<dbReference type="Gene3D" id="3.40.50.880">
    <property type="match status" value="1"/>
</dbReference>
<dbReference type="PROSITE" id="PS51273">
    <property type="entry name" value="GATASE_TYPE_1"/>
    <property type="match status" value="1"/>
</dbReference>
<evidence type="ECO:0000256" key="5">
    <source>
        <dbReference type="ARBA" id="ARBA00022962"/>
    </source>
</evidence>
<evidence type="ECO:0000256" key="9">
    <source>
        <dbReference type="ARBA" id="ARBA00049534"/>
    </source>
</evidence>
<dbReference type="PANTHER" id="PTHR42701">
    <property type="entry name" value="IMIDAZOLE GLYCEROL PHOSPHATE SYNTHASE SUBUNIT HISH"/>
    <property type="match status" value="1"/>
</dbReference>
<accession>A0A0C5C4E8</accession>
<dbReference type="Proteomes" id="UP000075288">
    <property type="component" value="Unassembled WGS sequence"/>
</dbReference>
<dbReference type="GO" id="GO:0016829">
    <property type="term" value="F:lyase activity"/>
    <property type="evidence" value="ECO:0007669"/>
    <property type="project" value="UniProtKB-KW"/>
</dbReference>
<reference evidence="14" key="4">
    <citation type="submission" date="2016-01" db="EMBL/GenBank/DDBJ databases">
        <authorList>
            <person name="Oliw E.H."/>
        </authorList>
    </citation>
    <scope>NUCLEOTIDE SEQUENCE [LARGE SCALE GENOMIC DNA]</scope>
    <source>
        <strain evidence="14">GED7749B</strain>
    </source>
</reference>
<gene>
    <name evidence="10" type="primary">hisH</name>
    <name evidence="15" type="ORF">B4098_3301</name>
    <name evidence="14" type="ORF">HMPREF3213_03684</name>
    <name evidence="13" type="ORF">SB48_HM08orf03732</name>
</gene>
<dbReference type="InterPro" id="IPR017926">
    <property type="entry name" value="GATASE"/>
</dbReference>
<dbReference type="PANTHER" id="PTHR42701:SF1">
    <property type="entry name" value="IMIDAZOLE GLYCEROL PHOSPHATE SYNTHASE SUBUNIT HISH"/>
    <property type="match status" value="1"/>
</dbReference>
<keyword evidence="7 10" id="KW-0456">Lyase</keyword>
<evidence type="ECO:0000256" key="7">
    <source>
        <dbReference type="ARBA" id="ARBA00023239"/>
    </source>
</evidence>
<dbReference type="InterPro" id="IPR010139">
    <property type="entry name" value="Imidazole-glycPsynth_HisH"/>
</dbReference>
<proteinExistence type="inferred from homology"/>
<dbReference type="STRING" id="1398.AB434_2932"/>
<evidence type="ECO:0000256" key="8">
    <source>
        <dbReference type="ARBA" id="ARBA00047838"/>
    </source>
</evidence>
<protein>
    <recommendedName>
        <fullName evidence="10">Imidazole glycerol phosphate synthase subunit HisH</fullName>
        <ecNumber evidence="10">4.3.2.10</ecNumber>
    </recommendedName>
    <alternativeName>
        <fullName evidence="10">IGP synthase glutaminase subunit</fullName>
        <ecNumber evidence="10">3.5.1.2</ecNumber>
    </alternativeName>
    <alternativeName>
        <fullName evidence="10">IGP synthase subunit HisH</fullName>
    </alternativeName>
    <alternativeName>
        <fullName evidence="10">ImGP synthase subunit HisH</fullName>
        <shortName evidence="10">IGPS subunit HisH</shortName>
    </alternativeName>
</protein>
<comment type="pathway">
    <text evidence="1 10">Amino-acid biosynthesis; L-histidine biosynthesis; L-histidine from 5-phospho-alpha-D-ribose 1-diphosphate: step 5/9.</text>
</comment>
<evidence type="ECO:0000256" key="1">
    <source>
        <dbReference type="ARBA" id="ARBA00005091"/>
    </source>
</evidence>
<reference evidence="13" key="1">
    <citation type="submission" date="2015-01" db="EMBL/GenBank/DDBJ databases">
        <title>Comparative genome analysis of Bacillus coagulans HM-08, Clostridium butyricum HM-68, Bacillus subtilis HM-66 and Bacillus licheniformis BL-09.</title>
        <authorList>
            <person name="Zhang H."/>
        </authorList>
    </citation>
    <scope>NUCLEOTIDE SEQUENCE [LARGE SCALE GENOMIC DNA]</scope>
    <source>
        <strain evidence="13">HM-08</strain>
    </source>
</reference>
<sequence length="203" mass="21944">MIAIVDYGMGNIASASNAFRTLGLEVAVTDDPEKLAAATHIILPGVGAFKAAVDEIEKRGLRPVLTELGKKKPFLGICLGMQLLFETGFENGVAEGLGFIPGTVERIQTNEILPHIGWNTLDVKPGFPAFAPFQHQHVYFVHSYQAKTEAPYIVASTDYGAEIPAIVKNGNVYGMQFHPEKSGKTGMALLKIFLQESSLEVQA</sequence>
<feature type="active site" description="Nucleophile" evidence="10 11">
    <location>
        <position position="78"/>
    </location>
</feature>
<dbReference type="GO" id="GO:0000107">
    <property type="term" value="F:imidazoleglycerol-phosphate synthase activity"/>
    <property type="evidence" value="ECO:0007669"/>
    <property type="project" value="UniProtKB-UniRule"/>
</dbReference>
<dbReference type="EMBL" id="LRPN01000187">
    <property type="protein sequence ID" value="KWZ76850.1"/>
    <property type="molecule type" value="Genomic_DNA"/>
</dbReference>
<evidence type="ECO:0000313" key="16">
    <source>
        <dbReference type="Proteomes" id="UP000032024"/>
    </source>
</evidence>
<evidence type="ECO:0000256" key="11">
    <source>
        <dbReference type="PIRSR" id="PIRSR000495-1"/>
    </source>
</evidence>
<keyword evidence="10" id="KW-0963">Cytoplasm</keyword>
<evidence type="ECO:0000256" key="2">
    <source>
        <dbReference type="ARBA" id="ARBA00011152"/>
    </source>
</evidence>
<reference evidence="17" key="5">
    <citation type="submission" date="2016-01" db="EMBL/GenBank/DDBJ databases">
        <authorList>
            <person name="Mitreva M."/>
            <person name="Pepin K.H."/>
            <person name="Mihindukulasuriya K.A."/>
            <person name="Fulton R."/>
            <person name="Fronick C."/>
            <person name="O'Laughlin M."/>
            <person name="Miner T."/>
            <person name="Herter B."/>
            <person name="Rosa B.A."/>
            <person name="Cordes M."/>
            <person name="Tomlinson C."/>
            <person name="Wollam A."/>
            <person name="Palsikar V.B."/>
            <person name="Mardis E.R."/>
            <person name="Wilson R.K."/>
        </authorList>
    </citation>
    <scope>NUCLEOTIDE SEQUENCE [LARGE SCALE GENOMIC DNA]</scope>
    <source>
        <strain evidence="17">GED7749B</strain>
    </source>
</reference>
<dbReference type="HAMAP" id="MF_00278">
    <property type="entry name" value="HisH"/>
    <property type="match status" value="1"/>
</dbReference>
<keyword evidence="4 10" id="KW-0378">Hydrolase</keyword>
<comment type="subcellular location">
    <subcellularLocation>
        <location evidence="10">Cytoplasm</location>
    </subcellularLocation>
</comment>
<dbReference type="EC" id="3.5.1.2" evidence="10"/>
<evidence type="ECO:0000256" key="10">
    <source>
        <dbReference type="HAMAP-Rule" id="MF_00278"/>
    </source>
</evidence>
<dbReference type="RefSeq" id="WP_014098409.1">
    <property type="nucleotide sequence ID" value="NZ_CP010525.1"/>
</dbReference>
<dbReference type="UniPathway" id="UPA00031">
    <property type="reaction ID" value="UER00010"/>
</dbReference>
<dbReference type="GO" id="GO:0005737">
    <property type="term" value="C:cytoplasm"/>
    <property type="evidence" value="ECO:0007669"/>
    <property type="project" value="UniProtKB-SubCell"/>
</dbReference>
<dbReference type="CDD" id="cd01748">
    <property type="entry name" value="GATase1_IGP_Synthase"/>
    <property type="match status" value="1"/>
</dbReference>
<dbReference type="PIRSF" id="PIRSF000495">
    <property type="entry name" value="Amidotransf_hisH"/>
    <property type="match status" value="1"/>
</dbReference>
<keyword evidence="3 10" id="KW-0028">Amino-acid biosynthesis</keyword>
<dbReference type="EMBL" id="LQYG01000009">
    <property type="protein sequence ID" value="KYC66304.1"/>
    <property type="molecule type" value="Genomic_DNA"/>
</dbReference>
<keyword evidence="14" id="KW-0808">Transferase</keyword>
<dbReference type="GO" id="GO:0004359">
    <property type="term" value="F:glutaminase activity"/>
    <property type="evidence" value="ECO:0007669"/>
    <property type="project" value="UniProtKB-EC"/>
</dbReference>
<dbReference type="NCBIfam" id="TIGR01855">
    <property type="entry name" value="IMP_synth_hisH"/>
    <property type="match status" value="1"/>
</dbReference>
<dbReference type="Proteomes" id="UP000032024">
    <property type="component" value="Chromosome"/>
</dbReference>
<dbReference type="SUPFAM" id="SSF52317">
    <property type="entry name" value="Class I glutamine amidotransferase-like"/>
    <property type="match status" value="1"/>
</dbReference>
<reference evidence="15 18" key="3">
    <citation type="submission" date="2016-01" db="EMBL/GenBank/DDBJ databases">
        <title>Genome Sequences of Twelve Sporeforming Bacillus Species Isolated from Foods.</title>
        <authorList>
            <person name="Berendsen E.M."/>
            <person name="Wells-Bennik M.H."/>
            <person name="Krawcyk A.O."/>
            <person name="De Jong A."/>
            <person name="Holsappel S."/>
            <person name="Eijlander R.T."/>
            <person name="Kuipers O.P."/>
        </authorList>
    </citation>
    <scope>NUCLEOTIDE SEQUENCE [LARGE SCALE GENOMIC DNA]</scope>
    <source>
        <strain evidence="15 18">B4098</strain>
    </source>
</reference>
<name>A0A0C5C4E8_HEYCO</name>
<evidence type="ECO:0000313" key="18">
    <source>
        <dbReference type="Proteomes" id="UP000075288"/>
    </source>
</evidence>
<comment type="function">
    <text evidence="10">IGPS catalyzes the conversion of PRFAR and glutamine to IGP, AICAR and glutamate. The HisH subunit catalyzes the hydrolysis of glutamine to glutamate and ammonia as part of the synthesis of IGP and AICAR. The resulting ammonia molecule is channeled to the active site of HisF.</text>
</comment>
<evidence type="ECO:0000313" key="15">
    <source>
        <dbReference type="EMBL" id="KYC66304.1"/>
    </source>
</evidence>
<feature type="active site" evidence="10 11">
    <location>
        <position position="180"/>
    </location>
</feature>
<reference evidence="16" key="2">
    <citation type="submission" date="2015-01" db="EMBL/GenBank/DDBJ databases">
        <title>Comparative genome analysis of Bacillus coagulans HM-08, Clostridium butyricum HM-68, Bacillus subtilis HM-66 and Bacillus paralicheniformis BL-09.</title>
        <authorList>
            <person name="Zhang H."/>
        </authorList>
    </citation>
    <scope>NUCLEOTIDE SEQUENCE [LARGE SCALE GENOMIC DNA]</scope>
    <source>
        <strain evidence="16">HM-08</strain>
    </source>
</reference>
<comment type="catalytic activity">
    <reaction evidence="8 10">
        <text>5-[(5-phospho-1-deoxy-D-ribulos-1-ylimino)methylamino]-1-(5-phospho-beta-D-ribosyl)imidazole-4-carboxamide + L-glutamine = D-erythro-1-(imidazol-4-yl)glycerol 3-phosphate + 5-amino-1-(5-phospho-beta-D-ribosyl)imidazole-4-carboxamide + L-glutamate + H(+)</text>
        <dbReference type="Rhea" id="RHEA:24793"/>
        <dbReference type="ChEBI" id="CHEBI:15378"/>
        <dbReference type="ChEBI" id="CHEBI:29985"/>
        <dbReference type="ChEBI" id="CHEBI:58278"/>
        <dbReference type="ChEBI" id="CHEBI:58359"/>
        <dbReference type="ChEBI" id="CHEBI:58475"/>
        <dbReference type="ChEBI" id="CHEBI:58525"/>
        <dbReference type="EC" id="4.3.2.10"/>
    </reaction>
</comment>
<dbReference type="GeneID" id="93259982"/>
<dbReference type="EC" id="4.3.2.10" evidence="10"/>
<dbReference type="InterPro" id="IPR029062">
    <property type="entry name" value="Class_I_gatase-like"/>
</dbReference>
<evidence type="ECO:0000256" key="6">
    <source>
        <dbReference type="ARBA" id="ARBA00023102"/>
    </source>
</evidence>
<dbReference type="PATRIC" id="fig|1398.18.peg.2359"/>
<dbReference type="GO" id="GO:0000105">
    <property type="term" value="P:L-histidine biosynthetic process"/>
    <property type="evidence" value="ECO:0007669"/>
    <property type="project" value="UniProtKB-UniRule"/>
</dbReference>
<evidence type="ECO:0000256" key="3">
    <source>
        <dbReference type="ARBA" id="ARBA00022605"/>
    </source>
</evidence>
<dbReference type="EMBL" id="CP010525">
    <property type="protein sequence ID" value="AJO23158.1"/>
    <property type="molecule type" value="Genomic_DNA"/>
</dbReference>
<evidence type="ECO:0000313" key="13">
    <source>
        <dbReference type="EMBL" id="AJO23158.1"/>
    </source>
</evidence>
<evidence type="ECO:0000313" key="17">
    <source>
        <dbReference type="Proteomes" id="UP000070376"/>
    </source>
</evidence>
<dbReference type="Proteomes" id="UP000070376">
    <property type="component" value="Unassembled WGS sequence"/>
</dbReference>
<comment type="catalytic activity">
    <reaction evidence="9 10">
        <text>L-glutamine + H2O = L-glutamate + NH4(+)</text>
        <dbReference type="Rhea" id="RHEA:15889"/>
        <dbReference type="ChEBI" id="CHEBI:15377"/>
        <dbReference type="ChEBI" id="CHEBI:28938"/>
        <dbReference type="ChEBI" id="CHEBI:29985"/>
        <dbReference type="ChEBI" id="CHEBI:58359"/>
        <dbReference type="EC" id="3.5.1.2"/>
    </reaction>
</comment>
<keyword evidence="6 10" id="KW-0368">Histidine biosynthesis</keyword>
<evidence type="ECO:0000259" key="12">
    <source>
        <dbReference type="Pfam" id="PF00117"/>
    </source>
</evidence>
<organism evidence="14 17">
    <name type="scientific">Heyndrickxia coagulans</name>
    <name type="common">Weizmannia coagulans</name>
    <dbReference type="NCBI Taxonomy" id="1398"/>
    <lineage>
        <taxon>Bacteria</taxon>
        <taxon>Bacillati</taxon>
        <taxon>Bacillota</taxon>
        <taxon>Bacilli</taxon>
        <taxon>Bacillales</taxon>
        <taxon>Bacillaceae</taxon>
        <taxon>Heyndrickxia</taxon>
    </lineage>
</organism>
<feature type="domain" description="Glutamine amidotransferase" evidence="12">
    <location>
        <begin position="4"/>
        <end position="193"/>
    </location>
</feature>
<dbReference type="Pfam" id="PF00117">
    <property type="entry name" value="GATase"/>
    <property type="match status" value="1"/>
</dbReference>
<feature type="active site" evidence="10 11">
    <location>
        <position position="178"/>
    </location>
</feature>
<keyword evidence="16" id="KW-1185">Reference proteome</keyword>